<organism evidence="3 4">
    <name type="scientific">Nicrophorus vespilloides</name>
    <name type="common">Boreal carrion beetle</name>
    <dbReference type="NCBI Taxonomy" id="110193"/>
    <lineage>
        <taxon>Eukaryota</taxon>
        <taxon>Metazoa</taxon>
        <taxon>Ecdysozoa</taxon>
        <taxon>Arthropoda</taxon>
        <taxon>Hexapoda</taxon>
        <taxon>Insecta</taxon>
        <taxon>Pterygota</taxon>
        <taxon>Neoptera</taxon>
        <taxon>Endopterygota</taxon>
        <taxon>Coleoptera</taxon>
        <taxon>Polyphaga</taxon>
        <taxon>Staphyliniformia</taxon>
        <taxon>Silphidae</taxon>
        <taxon>Nicrophorinae</taxon>
        <taxon>Nicrophorus</taxon>
    </lineage>
</organism>
<dbReference type="Pfam" id="PF00085">
    <property type="entry name" value="Thioredoxin"/>
    <property type="match status" value="1"/>
</dbReference>
<accession>A0ABM1N7D6</accession>
<sequence>MSDADSDGGNQVPIAREHDNNDADDTTIEKNLPVYSLSTTAFIEMLYFLKELTILMLLFVTYAALNNIEPPIMTRNQVALPFFEVNSNIRDFFHGDIKQALAHTHDSEVTFAMLYAPWDAASKESRREFEISAGQLRRVATFIGINCWLPGSTCKRHFVNAIYGKWPIFFVYLNSGKVIEYNGPKRSAYMISFLESIINPYVRVESIEDVLPLFVKHEAVIVAQIDCSPGSRMFPKVYQASLSMISQDPLNIAKFAIMCTKGRQHMELFVWNNTISTQEGSMERDMVSAHAIVKWVTKNVAQALSWLSPVGVKSNQLASQIAGPTLILFTPYNPLFPSNDLYSLLKIIAIEYKMCNSTESIPFYIPQLKKDRLKNQQQQEISLEECMKKKGKRVRPATSQNGSFKTSIIEDETKSSIKLMEFWKSHRCKIIRLANYYRKPLYTDHENTVRYFHKYNTCSGNRSLAFRAMNSMRYFHFAQRLGVDTEKAPNKTVMVILNEKNEAHYSYLGKVTTESIIQFIANFTGTGINRASFSSSSSFEYTHVYKVYSPECLKPNVICIEELYSENYLSTINEVGKNVIVFYYSKHCAMCSGVAHHYITAAKILASLKHKIKFTRIDGDLNSLPWEYTMETYPTIILFPSVSKSESRVLAPELPITANNLLSFILANLKTASEQMQVMWAICSFTKNPKDREECVRTLRVENMAIIGRTLKEWRLSIPRRKKKILFRLQHLRSLHLQLALVPSNSSLVIELLDKLGKHERPLKAAL</sequence>
<dbReference type="InterPro" id="IPR013766">
    <property type="entry name" value="Thioredoxin_domain"/>
</dbReference>
<dbReference type="GeneID" id="108567050"/>
<keyword evidence="3" id="KW-1185">Reference proteome</keyword>
<reference evidence="4" key="1">
    <citation type="submission" date="2025-08" db="UniProtKB">
        <authorList>
            <consortium name="RefSeq"/>
        </authorList>
    </citation>
    <scope>IDENTIFICATION</scope>
    <source>
        <tissue evidence="4">Whole Larva</tissue>
    </source>
</reference>
<dbReference type="RefSeq" id="XP_017782736.1">
    <property type="nucleotide sequence ID" value="XM_017927247.1"/>
</dbReference>
<dbReference type="SUPFAM" id="SSF52833">
    <property type="entry name" value="Thioredoxin-like"/>
    <property type="match status" value="2"/>
</dbReference>
<name>A0ABM1N7D6_NICVS</name>
<evidence type="ECO:0000259" key="2">
    <source>
        <dbReference type="Pfam" id="PF00085"/>
    </source>
</evidence>
<dbReference type="Proteomes" id="UP000695000">
    <property type="component" value="Unplaced"/>
</dbReference>
<protein>
    <submittedName>
        <fullName evidence="4">Thioredoxin domain-containing protein 11</fullName>
    </submittedName>
</protein>
<evidence type="ECO:0000313" key="4">
    <source>
        <dbReference type="RefSeq" id="XP_017782736.1"/>
    </source>
</evidence>
<evidence type="ECO:0000313" key="3">
    <source>
        <dbReference type="Proteomes" id="UP000695000"/>
    </source>
</evidence>
<dbReference type="InterPro" id="IPR052792">
    <property type="entry name" value="Thioredoxin_dom-contain_11"/>
</dbReference>
<evidence type="ECO:0000256" key="1">
    <source>
        <dbReference type="SAM" id="MobiDB-lite"/>
    </source>
</evidence>
<dbReference type="InterPro" id="IPR036249">
    <property type="entry name" value="Thioredoxin-like_sf"/>
</dbReference>
<dbReference type="PANTHER" id="PTHR46497">
    <property type="entry name" value="THIOREDOXIN DOMAIN-CONTAINING PROTEIN 11"/>
    <property type="match status" value="1"/>
</dbReference>
<feature type="domain" description="Thioredoxin" evidence="2">
    <location>
        <begin position="562"/>
        <end position="645"/>
    </location>
</feature>
<feature type="region of interest" description="Disordered" evidence="1">
    <location>
        <begin position="1"/>
        <end position="25"/>
    </location>
</feature>
<proteinExistence type="predicted"/>
<dbReference type="Gene3D" id="3.40.30.10">
    <property type="entry name" value="Glutaredoxin"/>
    <property type="match status" value="2"/>
</dbReference>
<dbReference type="PANTHER" id="PTHR46497:SF1">
    <property type="entry name" value="THIOREDOXIN DOMAIN-CONTAINING PROTEIN 11"/>
    <property type="match status" value="1"/>
</dbReference>
<gene>
    <name evidence="4" type="primary">LOC108567050</name>
</gene>